<feature type="region of interest" description="Disordered" evidence="1">
    <location>
        <begin position="70"/>
        <end position="128"/>
    </location>
</feature>
<comment type="caution">
    <text evidence="2">The sequence shown here is derived from an EMBL/GenBank/DDBJ whole genome shotgun (WGS) entry which is preliminary data.</text>
</comment>
<evidence type="ECO:0000313" key="2">
    <source>
        <dbReference type="EMBL" id="KAD4584934.1"/>
    </source>
</evidence>
<organism evidence="2 3">
    <name type="scientific">Mikania micrantha</name>
    <name type="common">bitter vine</name>
    <dbReference type="NCBI Taxonomy" id="192012"/>
    <lineage>
        <taxon>Eukaryota</taxon>
        <taxon>Viridiplantae</taxon>
        <taxon>Streptophyta</taxon>
        <taxon>Embryophyta</taxon>
        <taxon>Tracheophyta</taxon>
        <taxon>Spermatophyta</taxon>
        <taxon>Magnoliopsida</taxon>
        <taxon>eudicotyledons</taxon>
        <taxon>Gunneridae</taxon>
        <taxon>Pentapetalae</taxon>
        <taxon>asterids</taxon>
        <taxon>campanulids</taxon>
        <taxon>Asterales</taxon>
        <taxon>Asteraceae</taxon>
        <taxon>Asteroideae</taxon>
        <taxon>Heliantheae alliance</taxon>
        <taxon>Eupatorieae</taxon>
        <taxon>Mikania</taxon>
    </lineage>
</organism>
<accession>A0A5N6NAZ6</accession>
<feature type="compositionally biased region" description="Acidic residues" evidence="1">
    <location>
        <begin position="104"/>
        <end position="121"/>
    </location>
</feature>
<protein>
    <submittedName>
        <fullName evidence="2">Uncharacterized protein</fullName>
    </submittedName>
</protein>
<dbReference type="EMBL" id="SZYD01000012">
    <property type="protein sequence ID" value="KAD4584934.1"/>
    <property type="molecule type" value="Genomic_DNA"/>
</dbReference>
<reference evidence="2 3" key="1">
    <citation type="submission" date="2019-05" db="EMBL/GenBank/DDBJ databases">
        <title>Mikania micrantha, genome provides insights into the molecular mechanism of rapid growth.</title>
        <authorList>
            <person name="Liu B."/>
        </authorList>
    </citation>
    <scope>NUCLEOTIDE SEQUENCE [LARGE SCALE GENOMIC DNA]</scope>
    <source>
        <strain evidence="2">NLD-2019</strain>
        <tissue evidence="2">Leaf</tissue>
    </source>
</reference>
<keyword evidence="3" id="KW-1185">Reference proteome</keyword>
<feature type="compositionally biased region" description="Basic and acidic residues" evidence="1">
    <location>
        <begin position="86"/>
        <end position="103"/>
    </location>
</feature>
<evidence type="ECO:0000256" key="1">
    <source>
        <dbReference type="SAM" id="MobiDB-lite"/>
    </source>
</evidence>
<dbReference type="Proteomes" id="UP000326396">
    <property type="component" value="Linkage Group LG2"/>
</dbReference>
<sequence length="128" mass="13811">MMYSSFSLQHSGYLPLCPRNPNHYHIGTPCRSVAIVLCSDEDASAAKRHEALEAAAGSLQEVKAWRFQEAGGGGAPLSSSMAGTGRVDEAGPSRKDKGKHALYDEDEIEEDLGLTDVEEDDRVPGYDD</sequence>
<proteinExistence type="predicted"/>
<dbReference type="AlphaFoldDB" id="A0A5N6NAZ6"/>
<evidence type="ECO:0000313" key="3">
    <source>
        <dbReference type="Proteomes" id="UP000326396"/>
    </source>
</evidence>
<name>A0A5N6NAZ6_9ASTR</name>
<gene>
    <name evidence="2" type="ORF">E3N88_22535</name>
</gene>